<dbReference type="RefSeq" id="WP_227323252.1">
    <property type="nucleotide sequence ID" value="NZ_JAESVB010000015.1"/>
</dbReference>
<accession>A0A964E0X2</accession>
<proteinExistence type="predicted"/>
<dbReference type="Proteomes" id="UP000708298">
    <property type="component" value="Unassembled WGS sequence"/>
</dbReference>
<evidence type="ECO:0000313" key="2">
    <source>
        <dbReference type="EMBL" id="MCB8877604.1"/>
    </source>
</evidence>
<protein>
    <submittedName>
        <fullName evidence="2">Uncharacterized protein</fullName>
    </submittedName>
</protein>
<feature type="region of interest" description="Disordered" evidence="1">
    <location>
        <begin position="32"/>
        <end position="52"/>
    </location>
</feature>
<sequence length="313" mass="34556">MSAAVSFHQTPACVIMPWQNYGVRSKRNRVMADDDEATPSTEWSLPTLPEPEGSSESFAAYVERVIFSALLRPAARRAREVGIFLPAHFTLRSVCALHEGADYVHTRAADYLRPVLDHLWLANHPGRLPLAVRMAKLKPIDLDFEASDPVIEPPDFAAWRLAALRRDLLMAALCEKLRAGEFLCTGIAPNDLTRTPIAIGQAWWGDDSFHVNARQGESAADSAAVMPPLRGFMLRSAAAVMSSALVPTAGNELKAPSHRMLAALEELLASGTTFRDVTEAHSAVMRHLEIKDAPRGYTYKNFYRLAAGRLRRD</sequence>
<evidence type="ECO:0000313" key="3">
    <source>
        <dbReference type="Proteomes" id="UP000708298"/>
    </source>
</evidence>
<reference evidence="2" key="1">
    <citation type="journal article" date="2021" name="Microorganisms">
        <title>Acidisoma silvae sp. nov. and Acidisomacellulosilytica sp. nov., Two Acidophilic Bacteria Isolated from Decaying Wood, Hydrolyzing Cellulose and Producing Poly-3-hydroxybutyrate.</title>
        <authorList>
            <person name="Mieszkin S."/>
            <person name="Pouder E."/>
            <person name="Uroz S."/>
            <person name="Simon-Colin C."/>
            <person name="Alain K."/>
        </authorList>
    </citation>
    <scope>NUCLEOTIDE SEQUENCE</scope>
    <source>
        <strain evidence="2">HW T2.11</strain>
    </source>
</reference>
<keyword evidence="3" id="KW-1185">Reference proteome</keyword>
<organism evidence="2 3">
    <name type="scientific">Acidisoma silvae</name>
    <dbReference type="NCBI Taxonomy" id="2802396"/>
    <lineage>
        <taxon>Bacteria</taxon>
        <taxon>Pseudomonadati</taxon>
        <taxon>Pseudomonadota</taxon>
        <taxon>Alphaproteobacteria</taxon>
        <taxon>Acetobacterales</taxon>
        <taxon>Acidocellaceae</taxon>
        <taxon>Acidisoma</taxon>
    </lineage>
</organism>
<evidence type="ECO:0000256" key="1">
    <source>
        <dbReference type="SAM" id="MobiDB-lite"/>
    </source>
</evidence>
<dbReference type="EMBL" id="JAESVB010000015">
    <property type="protein sequence ID" value="MCB8877604.1"/>
    <property type="molecule type" value="Genomic_DNA"/>
</dbReference>
<gene>
    <name evidence="2" type="ORF">ASILVAE211_20585</name>
</gene>
<comment type="caution">
    <text evidence="2">The sequence shown here is derived from an EMBL/GenBank/DDBJ whole genome shotgun (WGS) entry which is preliminary data.</text>
</comment>
<reference evidence="2" key="2">
    <citation type="submission" date="2021-01" db="EMBL/GenBank/DDBJ databases">
        <authorList>
            <person name="Mieszkin S."/>
            <person name="Pouder E."/>
            <person name="Alain K."/>
        </authorList>
    </citation>
    <scope>NUCLEOTIDE SEQUENCE</scope>
    <source>
        <strain evidence="2">HW T2.11</strain>
    </source>
</reference>
<name>A0A964E0X2_9PROT</name>
<dbReference type="AlphaFoldDB" id="A0A964E0X2"/>